<dbReference type="CDD" id="cd06261">
    <property type="entry name" value="TM_PBP2"/>
    <property type="match status" value="1"/>
</dbReference>
<evidence type="ECO:0000313" key="10">
    <source>
        <dbReference type="Proteomes" id="UP000186758"/>
    </source>
</evidence>
<dbReference type="PANTHER" id="PTHR30450:SF1">
    <property type="entry name" value="D-METHIONINE TRANSPORT SYSTEM PERMEASE PROTEIN METI-RELATED"/>
    <property type="match status" value="1"/>
</dbReference>
<feature type="transmembrane region" description="Helical" evidence="7">
    <location>
        <begin position="28"/>
        <end position="50"/>
    </location>
</feature>
<feature type="transmembrane region" description="Helical" evidence="7">
    <location>
        <begin position="158"/>
        <end position="177"/>
    </location>
</feature>
<evidence type="ECO:0000256" key="6">
    <source>
        <dbReference type="ARBA" id="ARBA00023136"/>
    </source>
</evidence>
<dbReference type="GO" id="GO:0048473">
    <property type="term" value="P:D-methionine transmembrane transport"/>
    <property type="evidence" value="ECO:0007669"/>
    <property type="project" value="TreeGrafter"/>
</dbReference>
<organism evidence="9 10">
    <name type="scientific">Faecalibaculum rodentium</name>
    <dbReference type="NCBI Taxonomy" id="1702221"/>
    <lineage>
        <taxon>Bacteria</taxon>
        <taxon>Bacillati</taxon>
        <taxon>Bacillota</taxon>
        <taxon>Erysipelotrichia</taxon>
        <taxon>Erysipelotrichales</taxon>
        <taxon>Erysipelotrichaceae</taxon>
        <taxon>Faecalibaculum</taxon>
    </lineage>
</organism>
<dbReference type="InterPro" id="IPR051322">
    <property type="entry name" value="AA_ABC_Transporter_Permease"/>
</dbReference>
<dbReference type="InterPro" id="IPR035906">
    <property type="entry name" value="MetI-like_sf"/>
</dbReference>
<feature type="transmembrane region" description="Helical" evidence="7">
    <location>
        <begin position="71"/>
        <end position="90"/>
    </location>
</feature>
<proteinExistence type="inferred from homology"/>
<dbReference type="SUPFAM" id="SSF161098">
    <property type="entry name" value="MetI-like"/>
    <property type="match status" value="1"/>
</dbReference>
<dbReference type="Proteomes" id="UP000186758">
    <property type="component" value="Unassembled WGS sequence"/>
</dbReference>
<feature type="domain" description="ABC transmembrane type-1" evidence="8">
    <location>
        <begin position="22"/>
        <end position="216"/>
    </location>
</feature>
<keyword evidence="3" id="KW-1003">Cell membrane</keyword>
<comment type="caution">
    <text evidence="9">The sequence shown here is derived from an EMBL/GenBank/DDBJ whole genome shotgun (WGS) entry which is preliminary data.</text>
</comment>
<keyword evidence="5 7" id="KW-1133">Transmembrane helix</keyword>
<evidence type="ECO:0000256" key="7">
    <source>
        <dbReference type="RuleBase" id="RU363032"/>
    </source>
</evidence>
<protein>
    <submittedName>
        <fullName evidence="9">ABC transporter permease</fullName>
    </submittedName>
</protein>
<accession>A0A1Q9YLP8</accession>
<evidence type="ECO:0000259" key="8">
    <source>
        <dbReference type="PROSITE" id="PS50928"/>
    </source>
</evidence>
<keyword evidence="4 7" id="KW-0812">Transmembrane</keyword>
<dbReference type="Gene3D" id="1.10.3720.10">
    <property type="entry name" value="MetI-like"/>
    <property type="match status" value="1"/>
</dbReference>
<evidence type="ECO:0000256" key="2">
    <source>
        <dbReference type="ARBA" id="ARBA00022448"/>
    </source>
</evidence>
<feature type="transmembrane region" description="Helical" evidence="7">
    <location>
        <begin position="197"/>
        <end position="216"/>
    </location>
</feature>
<dbReference type="GO" id="GO:0005886">
    <property type="term" value="C:plasma membrane"/>
    <property type="evidence" value="ECO:0007669"/>
    <property type="project" value="UniProtKB-SubCell"/>
</dbReference>
<evidence type="ECO:0000256" key="4">
    <source>
        <dbReference type="ARBA" id="ARBA00022692"/>
    </source>
</evidence>
<feature type="transmembrane region" description="Helical" evidence="7">
    <location>
        <begin position="96"/>
        <end position="114"/>
    </location>
</feature>
<dbReference type="EMBL" id="MPJZ01000042">
    <property type="protein sequence ID" value="OLU45855.1"/>
    <property type="molecule type" value="Genomic_DNA"/>
</dbReference>
<dbReference type="RefSeq" id="WP_067558131.1">
    <property type="nucleotide sequence ID" value="NZ_CAJTBG010000026.1"/>
</dbReference>
<reference evidence="9 10" key="1">
    <citation type="submission" date="2016-11" db="EMBL/GenBank/DDBJ databases">
        <title>Description of two novel members of the family Erysipelotrichaceae: Ileibacterium lipovorans gen. nov., sp. nov. and Dubosiella newyorkensis, gen. nov., sp. nov.</title>
        <authorList>
            <person name="Cox L.M."/>
            <person name="Sohn J."/>
            <person name="Tyrrell K.L."/>
            <person name="Citron D.M."/>
            <person name="Lawson P.A."/>
            <person name="Patel N.B."/>
            <person name="Iizumi T."/>
            <person name="Perez-Perez G.I."/>
            <person name="Goldstein E.J."/>
            <person name="Blaser M.J."/>
        </authorList>
    </citation>
    <scope>NUCLEOTIDE SEQUENCE [LARGE SCALE GENOMIC DNA]</scope>
    <source>
        <strain evidence="9 10">NYU-BL-K8</strain>
    </source>
</reference>
<dbReference type="PANTHER" id="PTHR30450">
    <property type="entry name" value="ABC TRANSPORTER PERMEASE"/>
    <property type="match status" value="1"/>
</dbReference>
<evidence type="ECO:0000256" key="5">
    <source>
        <dbReference type="ARBA" id="ARBA00022989"/>
    </source>
</evidence>
<dbReference type="AlphaFoldDB" id="A0A1Q9YLP8"/>
<dbReference type="InterPro" id="IPR000515">
    <property type="entry name" value="MetI-like"/>
</dbReference>
<keyword evidence="2 7" id="KW-0813">Transport</keyword>
<comment type="similarity">
    <text evidence="7">Belongs to the binding-protein-dependent transport system permease family.</text>
</comment>
<dbReference type="PROSITE" id="PS50928">
    <property type="entry name" value="ABC_TM1"/>
    <property type="match status" value="1"/>
</dbReference>
<evidence type="ECO:0000256" key="3">
    <source>
        <dbReference type="ARBA" id="ARBA00022475"/>
    </source>
</evidence>
<evidence type="ECO:0000313" key="9">
    <source>
        <dbReference type="EMBL" id="OLU45855.1"/>
    </source>
</evidence>
<gene>
    <name evidence="9" type="ORF">BO223_03640</name>
</gene>
<sequence>METLTKWIPNVIEYADQFPKATWDTLVMLFWSGLVSIILGLILAVVVVITRKDGIAPNKWVFWILDKIINLFRAIPFIILVPALAFLSRFVFHTTIGITGAMVPLIVGTVPFMARQFESAIMEIPEGVVEASISMGMTNWQIITQVYLRENIPGMIRGVTITLIALIGQIAIVGAVGAGGLGDMAIRYGNGRRMTDITYVVILLILIIISIIQLIGDRLVAKFTR</sequence>
<dbReference type="Pfam" id="PF00528">
    <property type="entry name" value="BPD_transp_1"/>
    <property type="match status" value="1"/>
</dbReference>
<name>A0A1Q9YLP8_9FIRM</name>
<dbReference type="GeneID" id="78478500"/>
<comment type="subcellular location">
    <subcellularLocation>
        <location evidence="1 7">Cell membrane</location>
        <topology evidence="1 7">Multi-pass membrane protein</topology>
    </subcellularLocation>
</comment>
<evidence type="ECO:0000256" key="1">
    <source>
        <dbReference type="ARBA" id="ARBA00004651"/>
    </source>
</evidence>
<keyword evidence="6 7" id="KW-0472">Membrane</keyword>